<evidence type="ECO:0000313" key="1">
    <source>
        <dbReference type="EMBL" id="AND75167.1"/>
    </source>
</evidence>
<reference evidence="2" key="1">
    <citation type="submission" date="2016-03" db="EMBL/GenBank/DDBJ databases">
        <title>Characterization of Acinetobacter baumannii phage vB_AbaM_ME3.</title>
        <authorList>
            <person name="Buttimer C.T.H."/>
            <person name="Elbreki M."/>
            <person name="Coffey A."/>
        </authorList>
    </citation>
    <scope>NUCLEOTIDE SEQUENCE [LARGE SCALE GENOMIC DNA]</scope>
</reference>
<sequence>MINPFGRIETKGAFSGAKLSMGLHDTLLQTGSVGLGASAAWGAGIGATVGGINGAMSYDGSFLGGAMHGAMVGSVGGMGARFAANTYAKGAFSGAADSVVNGVFPAQQGGKFNWSNFSTGWSGPSA</sequence>
<keyword evidence="2" id="KW-1185">Reference proteome</keyword>
<dbReference type="Proteomes" id="UP000225947">
    <property type="component" value="Segment"/>
</dbReference>
<organism evidence="1 2">
    <name type="scientific">Acinetobacter phage vB_AbaM_ME3</name>
    <dbReference type="NCBI Taxonomy" id="1837876"/>
    <lineage>
        <taxon>Viruses</taxon>
        <taxon>Duplodnaviria</taxon>
        <taxon>Heunggongvirae</taxon>
        <taxon>Uroviricota</taxon>
        <taxon>Caudoviricetes</taxon>
        <taxon>Metrivirus</taxon>
        <taxon>Metrivirus ME3</taxon>
    </lineage>
</organism>
<evidence type="ECO:0000313" key="2">
    <source>
        <dbReference type="Proteomes" id="UP000225947"/>
    </source>
</evidence>
<proteinExistence type="predicted"/>
<dbReference type="EMBL" id="KU935715">
    <property type="protein sequence ID" value="AND75167.1"/>
    <property type="molecule type" value="Genomic_DNA"/>
</dbReference>
<protein>
    <submittedName>
        <fullName evidence="1">Uncharacterized protein</fullName>
    </submittedName>
</protein>
<accession>A0A172PZZ0</accession>
<name>A0A172PZZ0_9CAUD</name>
<gene>
    <name evidence="1" type="ORF">ME3_6</name>
</gene>